<name>A0A0K1P6A4_9MOLU</name>
<evidence type="ECO:0000256" key="1">
    <source>
        <dbReference type="SAM" id="Phobius"/>
    </source>
</evidence>
<reference evidence="2 3" key="1">
    <citation type="journal article" date="2015" name="Genome Announc.">
        <title>Complete Genome Sequence of Spiroplasma turonicum Strain Tab4cT, a Parasite of a Horse Fly, Haematopota sp. (Diptera: Tabanidae).</title>
        <authorList>
            <person name="Davis R.E."/>
            <person name="Shao J."/>
            <person name="Zhao Y."/>
            <person name="Gasparich G.E."/>
            <person name="Gaynor B.J."/>
            <person name="Donofrio N."/>
        </authorList>
    </citation>
    <scope>NUCLEOTIDE SEQUENCE [LARGE SCALE GENOMIC DNA]</scope>
    <source>
        <strain evidence="2 3">Tab4c</strain>
    </source>
</reference>
<accession>A0A0K1P6A4</accession>
<keyword evidence="1" id="KW-0812">Transmembrane</keyword>
<evidence type="ECO:0000313" key="3">
    <source>
        <dbReference type="Proteomes" id="UP000067243"/>
    </source>
</evidence>
<organism evidence="2 3">
    <name type="scientific">Spiroplasma turonicum</name>
    <dbReference type="NCBI Taxonomy" id="216946"/>
    <lineage>
        <taxon>Bacteria</taxon>
        <taxon>Bacillati</taxon>
        <taxon>Mycoplasmatota</taxon>
        <taxon>Mollicutes</taxon>
        <taxon>Entomoplasmatales</taxon>
        <taxon>Spiroplasmataceae</taxon>
        <taxon>Spiroplasma</taxon>
    </lineage>
</organism>
<keyword evidence="3" id="KW-1185">Reference proteome</keyword>
<feature type="transmembrane region" description="Helical" evidence="1">
    <location>
        <begin position="44"/>
        <end position="63"/>
    </location>
</feature>
<dbReference type="AlphaFoldDB" id="A0A0K1P6A4"/>
<proteinExistence type="predicted"/>
<dbReference type="EMBL" id="CP012328">
    <property type="protein sequence ID" value="AKU79836.1"/>
    <property type="molecule type" value="Genomic_DNA"/>
</dbReference>
<gene>
    <name evidence="2" type="ORF">STURON_00590</name>
</gene>
<sequence length="72" mass="8626">MIRLIIFSETLLFLLKKIHLLIKREPICESLFTFFKIFTKSISFLNLSFSKLLIVGIFSLYFYNKIRFSNLI</sequence>
<keyword evidence="1" id="KW-1133">Transmembrane helix</keyword>
<dbReference type="KEGG" id="stur:STURON_00590"/>
<dbReference type="Proteomes" id="UP000067243">
    <property type="component" value="Chromosome"/>
</dbReference>
<protein>
    <submittedName>
        <fullName evidence="2">Uncharacterized protein</fullName>
    </submittedName>
</protein>
<evidence type="ECO:0000313" key="2">
    <source>
        <dbReference type="EMBL" id="AKU79836.1"/>
    </source>
</evidence>
<keyword evidence="1" id="KW-0472">Membrane</keyword>